<dbReference type="GO" id="GO:0019646">
    <property type="term" value="P:aerobic electron transport chain"/>
    <property type="evidence" value="ECO:0007669"/>
    <property type="project" value="TreeGrafter"/>
</dbReference>
<feature type="transmembrane region" description="Helical" evidence="7">
    <location>
        <begin position="6"/>
        <end position="35"/>
    </location>
</feature>
<dbReference type="InterPro" id="IPR003317">
    <property type="entry name" value="Cyt-d_oxidase_su2"/>
</dbReference>
<evidence type="ECO:0000256" key="3">
    <source>
        <dbReference type="ARBA" id="ARBA00022475"/>
    </source>
</evidence>
<evidence type="ECO:0000313" key="9">
    <source>
        <dbReference type="Proteomes" id="UP000199648"/>
    </source>
</evidence>
<accession>A0A1G5QXU5</accession>
<comment type="subcellular location">
    <subcellularLocation>
        <location evidence="1">Cell membrane</location>
        <topology evidence="1">Multi-pass membrane protein</topology>
    </subcellularLocation>
</comment>
<dbReference type="NCBIfam" id="TIGR00203">
    <property type="entry name" value="cydB"/>
    <property type="match status" value="1"/>
</dbReference>
<dbReference type="PANTHER" id="PTHR43141">
    <property type="entry name" value="CYTOCHROME BD2 SUBUNIT II"/>
    <property type="match status" value="1"/>
</dbReference>
<dbReference type="Proteomes" id="UP000199648">
    <property type="component" value="Unassembled WGS sequence"/>
</dbReference>
<evidence type="ECO:0000313" key="8">
    <source>
        <dbReference type="EMBL" id="SCZ66655.1"/>
    </source>
</evidence>
<protein>
    <submittedName>
        <fullName evidence="8">Cytochrome d ubiquinol oxidase subunit II</fullName>
    </submittedName>
</protein>
<feature type="transmembrane region" description="Helical" evidence="7">
    <location>
        <begin position="110"/>
        <end position="134"/>
    </location>
</feature>
<dbReference type="Pfam" id="PF02322">
    <property type="entry name" value="Cyt_bd_oxida_II"/>
    <property type="match status" value="1"/>
</dbReference>
<keyword evidence="5 7" id="KW-1133">Transmembrane helix</keyword>
<dbReference type="GO" id="GO:0009055">
    <property type="term" value="F:electron transfer activity"/>
    <property type="evidence" value="ECO:0007669"/>
    <property type="project" value="TreeGrafter"/>
</dbReference>
<dbReference type="OrthoDB" id="9776710at2"/>
<evidence type="ECO:0000256" key="1">
    <source>
        <dbReference type="ARBA" id="ARBA00004651"/>
    </source>
</evidence>
<dbReference type="EMBL" id="FMWD01000012">
    <property type="protein sequence ID" value="SCZ66655.1"/>
    <property type="molecule type" value="Genomic_DNA"/>
</dbReference>
<feature type="transmembrane region" description="Helical" evidence="7">
    <location>
        <begin position="80"/>
        <end position="98"/>
    </location>
</feature>
<proteinExistence type="inferred from homology"/>
<sequence>MDWVIVAAGILLLAIGMYVILDGFDLGVGILFPFVPDDADRDRMIATISPVWDGNETWLVLGGVTLFSAFPLAYSVVLPALYAGVMVLLAALVFRGVAFEFRPRAEKRHLWNYAFFFASAIAAFAQGLVLGGFVEGFEVEEGRYIGGTFGWLTPFSLMTGLALVNGYALLGATWLILKTEGPLQEWCFRAGRVLLVGMSFFIVLVSIWTPLVQPEIAALWFTLPNLFYLSPIPLLTAWCVWRAWHLLSVRRERGPFPFAIALFLLAYAGLGVSLWPYVVPRHYTIWDAASPPESLSFMLIGVLLLLPLVLGYTVHVYRVFRGKVTQHTGYH</sequence>
<feature type="transmembrane region" description="Helical" evidence="7">
    <location>
        <begin position="256"/>
        <end position="275"/>
    </location>
</feature>
<keyword evidence="6 7" id="KW-0472">Membrane</keyword>
<evidence type="ECO:0000256" key="2">
    <source>
        <dbReference type="ARBA" id="ARBA00007543"/>
    </source>
</evidence>
<feature type="transmembrane region" description="Helical" evidence="7">
    <location>
        <begin position="217"/>
        <end position="244"/>
    </location>
</feature>
<feature type="transmembrane region" description="Helical" evidence="7">
    <location>
        <begin position="189"/>
        <end position="211"/>
    </location>
</feature>
<dbReference type="STRING" id="415747.SAMN03097708_02988"/>
<dbReference type="AlphaFoldDB" id="A0A1G5QXU5"/>
<dbReference type="RefSeq" id="WP_092998771.1">
    <property type="nucleotide sequence ID" value="NZ_FMWD01000012.1"/>
</dbReference>
<keyword evidence="9" id="KW-1185">Reference proteome</keyword>
<name>A0A1G5QXU5_9GAMM</name>
<evidence type="ECO:0000256" key="4">
    <source>
        <dbReference type="ARBA" id="ARBA00022692"/>
    </source>
</evidence>
<feature type="transmembrane region" description="Helical" evidence="7">
    <location>
        <begin position="154"/>
        <end position="177"/>
    </location>
</feature>
<dbReference type="GO" id="GO:0070069">
    <property type="term" value="C:cytochrome complex"/>
    <property type="evidence" value="ECO:0007669"/>
    <property type="project" value="TreeGrafter"/>
</dbReference>
<gene>
    <name evidence="8" type="ORF">SAMN03097708_02988</name>
</gene>
<keyword evidence="3" id="KW-1003">Cell membrane</keyword>
<dbReference type="GO" id="GO:0016682">
    <property type="term" value="F:oxidoreductase activity, acting on diphenols and related substances as donors, oxygen as acceptor"/>
    <property type="evidence" value="ECO:0007669"/>
    <property type="project" value="TreeGrafter"/>
</dbReference>
<dbReference type="PANTHER" id="PTHR43141:SF4">
    <property type="entry name" value="CYTOCHROME BD2 SUBUNIT II"/>
    <property type="match status" value="1"/>
</dbReference>
<reference evidence="8 9" key="1">
    <citation type="submission" date="2016-10" db="EMBL/GenBank/DDBJ databases">
        <authorList>
            <person name="de Groot N.N."/>
        </authorList>
    </citation>
    <scope>NUCLEOTIDE SEQUENCE [LARGE SCALE GENOMIC DNA]</scope>
    <source>
        <strain evidence="8 9">HLD2</strain>
    </source>
</reference>
<comment type="similarity">
    <text evidence="2">Belongs to the cytochrome ubiquinol oxidase subunit 2 family.</text>
</comment>
<evidence type="ECO:0000256" key="6">
    <source>
        <dbReference type="ARBA" id="ARBA00023136"/>
    </source>
</evidence>
<keyword evidence="4 7" id="KW-0812">Transmembrane</keyword>
<feature type="transmembrane region" description="Helical" evidence="7">
    <location>
        <begin position="295"/>
        <end position="317"/>
    </location>
</feature>
<evidence type="ECO:0000256" key="5">
    <source>
        <dbReference type="ARBA" id="ARBA00022989"/>
    </source>
</evidence>
<evidence type="ECO:0000256" key="7">
    <source>
        <dbReference type="SAM" id="Phobius"/>
    </source>
</evidence>
<organism evidence="8 9">
    <name type="scientific">Thiohalomonas denitrificans</name>
    <dbReference type="NCBI Taxonomy" id="415747"/>
    <lineage>
        <taxon>Bacteria</taxon>
        <taxon>Pseudomonadati</taxon>
        <taxon>Pseudomonadota</taxon>
        <taxon>Gammaproteobacteria</taxon>
        <taxon>Thiohalomonadales</taxon>
        <taxon>Thiohalomonadaceae</taxon>
        <taxon>Thiohalomonas</taxon>
    </lineage>
</organism>
<dbReference type="GO" id="GO:0005886">
    <property type="term" value="C:plasma membrane"/>
    <property type="evidence" value="ECO:0007669"/>
    <property type="project" value="UniProtKB-SubCell"/>
</dbReference>